<dbReference type="PROSITE" id="PS50112">
    <property type="entry name" value="PAS"/>
    <property type="match status" value="1"/>
</dbReference>
<dbReference type="Gene3D" id="3.20.20.450">
    <property type="entry name" value="EAL domain"/>
    <property type="match status" value="1"/>
</dbReference>
<evidence type="ECO:0000313" key="5">
    <source>
        <dbReference type="EMBL" id="PEH87672.1"/>
    </source>
</evidence>
<dbReference type="CDD" id="cd01948">
    <property type="entry name" value="EAL"/>
    <property type="match status" value="1"/>
</dbReference>
<dbReference type="PROSITE" id="PS50113">
    <property type="entry name" value="PAC"/>
    <property type="match status" value="1"/>
</dbReference>
<accession>A0A2A7UQX9</accession>
<organism evidence="5 6">
    <name type="scientific">Comamonas terrigena</name>
    <dbReference type="NCBI Taxonomy" id="32013"/>
    <lineage>
        <taxon>Bacteria</taxon>
        <taxon>Pseudomonadati</taxon>
        <taxon>Pseudomonadota</taxon>
        <taxon>Betaproteobacteria</taxon>
        <taxon>Burkholderiales</taxon>
        <taxon>Comamonadaceae</taxon>
        <taxon>Comamonas</taxon>
    </lineage>
</organism>
<dbReference type="Pfam" id="PF08448">
    <property type="entry name" value="PAS_4"/>
    <property type="match status" value="1"/>
</dbReference>
<comment type="caution">
    <text evidence="5">The sequence shown here is derived from an EMBL/GenBank/DDBJ whole genome shotgun (WGS) entry which is preliminary data.</text>
</comment>
<feature type="domain" description="PAS" evidence="1">
    <location>
        <begin position="134"/>
        <end position="186"/>
    </location>
</feature>
<dbReference type="InterPro" id="IPR043128">
    <property type="entry name" value="Rev_trsase/Diguanyl_cyclase"/>
</dbReference>
<dbReference type="EMBL" id="PDEA01000001">
    <property type="protein sequence ID" value="PEH87672.1"/>
    <property type="molecule type" value="Genomic_DNA"/>
</dbReference>
<dbReference type="InterPro" id="IPR001610">
    <property type="entry name" value="PAC"/>
</dbReference>
<dbReference type="SMART" id="SM00086">
    <property type="entry name" value="PAC"/>
    <property type="match status" value="1"/>
</dbReference>
<dbReference type="Gene3D" id="3.40.50.2300">
    <property type="match status" value="1"/>
</dbReference>
<feature type="domain" description="EAL" evidence="3">
    <location>
        <begin position="566"/>
        <end position="820"/>
    </location>
</feature>
<dbReference type="Proteomes" id="UP000220246">
    <property type="component" value="Unassembled WGS sequence"/>
</dbReference>
<dbReference type="SMART" id="SM00091">
    <property type="entry name" value="PAS"/>
    <property type="match status" value="1"/>
</dbReference>
<dbReference type="Gene3D" id="3.30.450.20">
    <property type="entry name" value="PAS domain"/>
    <property type="match status" value="2"/>
</dbReference>
<dbReference type="NCBIfam" id="TIGR00254">
    <property type="entry name" value="GGDEF"/>
    <property type="match status" value="1"/>
</dbReference>
<dbReference type="GeneID" id="80803668"/>
<feature type="domain" description="GGDEF" evidence="4">
    <location>
        <begin position="419"/>
        <end position="557"/>
    </location>
</feature>
<dbReference type="RefSeq" id="WP_083520471.1">
    <property type="nucleotide sequence ID" value="NZ_DAMCYT010000004.1"/>
</dbReference>
<dbReference type="Pfam" id="PF00563">
    <property type="entry name" value="EAL"/>
    <property type="match status" value="1"/>
</dbReference>
<reference evidence="6" key="1">
    <citation type="submission" date="2017-09" db="EMBL/GenBank/DDBJ databases">
        <title>FDA dAtabase for Regulatory Grade micrObial Sequences (FDA-ARGOS): Supporting development and validation of Infectious Disease Dx tests.</title>
        <authorList>
            <person name="Minogue T."/>
            <person name="Wolcott M."/>
            <person name="Wasieloski L."/>
            <person name="Aguilar W."/>
            <person name="Moore D."/>
            <person name="Tallon L."/>
            <person name="Sadzewicz L."/>
            <person name="Ott S."/>
            <person name="Zhao X."/>
            <person name="Nagaraj S."/>
            <person name="Vavikolanu K."/>
            <person name="Aluvathingal J."/>
            <person name="Nadendla S."/>
            <person name="Sichtig H."/>
        </authorList>
    </citation>
    <scope>NUCLEOTIDE SEQUENCE [LARGE SCALE GENOMIC DNA]</scope>
    <source>
        <strain evidence="6">FDAARGOS_394</strain>
    </source>
</reference>
<dbReference type="InterPro" id="IPR035919">
    <property type="entry name" value="EAL_sf"/>
</dbReference>
<dbReference type="InterPro" id="IPR011006">
    <property type="entry name" value="CheY-like_superfamily"/>
</dbReference>
<dbReference type="InterPro" id="IPR001633">
    <property type="entry name" value="EAL_dom"/>
</dbReference>
<dbReference type="SMART" id="SM00267">
    <property type="entry name" value="GGDEF"/>
    <property type="match status" value="1"/>
</dbReference>
<dbReference type="Gene3D" id="3.30.70.270">
    <property type="match status" value="1"/>
</dbReference>
<proteinExistence type="predicted"/>
<dbReference type="AlphaFoldDB" id="A0A2A7UQX9"/>
<dbReference type="SUPFAM" id="SSF55073">
    <property type="entry name" value="Nucleotide cyclase"/>
    <property type="match status" value="1"/>
</dbReference>
<feature type="domain" description="PAC" evidence="2">
    <location>
        <begin position="336"/>
        <end position="388"/>
    </location>
</feature>
<dbReference type="InterPro" id="IPR029787">
    <property type="entry name" value="Nucleotide_cyclase"/>
</dbReference>
<dbReference type="OrthoDB" id="9813903at2"/>
<dbReference type="PANTHER" id="PTHR44757">
    <property type="entry name" value="DIGUANYLATE CYCLASE DGCP"/>
    <property type="match status" value="1"/>
</dbReference>
<evidence type="ECO:0000259" key="1">
    <source>
        <dbReference type="PROSITE" id="PS50112"/>
    </source>
</evidence>
<dbReference type="SUPFAM" id="SSF141868">
    <property type="entry name" value="EAL domain-like"/>
    <property type="match status" value="1"/>
</dbReference>
<name>A0A2A7UQX9_COMTR</name>
<dbReference type="InterPro" id="IPR052155">
    <property type="entry name" value="Biofilm_reg_signaling"/>
</dbReference>
<dbReference type="FunFam" id="3.20.20.450:FF:000001">
    <property type="entry name" value="Cyclic di-GMP phosphodiesterase yahA"/>
    <property type="match status" value="1"/>
</dbReference>
<keyword evidence="6" id="KW-1185">Reference proteome</keyword>
<dbReference type="Pfam" id="PF12860">
    <property type="entry name" value="PAS_7"/>
    <property type="match status" value="1"/>
</dbReference>
<evidence type="ECO:0000313" key="6">
    <source>
        <dbReference type="Proteomes" id="UP000220246"/>
    </source>
</evidence>
<dbReference type="NCBIfam" id="TIGR00229">
    <property type="entry name" value="sensory_box"/>
    <property type="match status" value="1"/>
</dbReference>
<dbReference type="InterPro" id="IPR000014">
    <property type="entry name" value="PAS"/>
</dbReference>
<dbReference type="SMART" id="SM00052">
    <property type="entry name" value="EAL"/>
    <property type="match status" value="1"/>
</dbReference>
<dbReference type="STRING" id="1219032.GCA_001515545_02453"/>
<dbReference type="CDD" id="cd00130">
    <property type="entry name" value="PAS"/>
    <property type="match status" value="1"/>
</dbReference>
<protein>
    <submittedName>
        <fullName evidence="5">GGDEF domain-containing protein</fullName>
    </submittedName>
</protein>
<dbReference type="Pfam" id="PF00990">
    <property type="entry name" value="GGDEF"/>
    <property type="match status" value="1"/>
</dbReference>
<dbReference type="InterPro" id="IPR035965">
    <property type="entry name" value="PAS-like_dom_sf"/>
</dbReference>
<dbReference type="PROSITE" id="PS50883">
    <property type="entry name" value="EAL"/>
    <property type="match status" value="1"/>
</dbReference>
<sequence length="823" mass="91152">MELTVLLIDGDAAHADQVRQFLQRTRPGWQVLQAADLAQGQALHARHAPSVAVVALEQADGDALQSLRWLGRTMAMVVVCAGQEAMAALAMRAGFADFVVRSELPGSTSHLHTLPEQIEGLARQRATQDALEAQSRELSATLASISQGIISLDGEGRIHVFNERAQELVGLPHSLMQGEPFLSDLVEFQRARGEFGEDGSVYWPTGAKLGSYGNGTCPAVYIRRTLEGRYLEVRTHPERNGRRVRTYTDVTDYVHIQEQLRHSEQRWRSMTALSSDWFWELDAQLRFVLLDGCPEGLKAVLQGQPVDAPALWCHQPNMAVALSGSRVVLEARQPFQDWEMCHRAEDGSTVWLSLSGTPRIDAQGQFRGYCGVARDITERKQNEVQIRRLAYTDDLTELPNRAAMLQQLTAALHRSQHQGAGALLMLDVDRFKDINDAMGHSWGDVLLKEVARRLELWCRPGDVVGRVGGDEFLIMIESLAPDLEQAHARAGAMALSLIGILGQAFELQGRAVQPSFCIGVAGFQGLERSVDEMRQCVELALGEAKTRGRNAWSVFDPQLQRTVRERAALEVDIRMALEQGHFLLHYQPVVDAEGRVQGAEALVRWKHPERGLIPPGAFIPAAEQMGLIFALDRWVLRLACQQLALWAQDAATADWTLAVNLSAQEFRHADFVSRMQDILRDTGARADRLKLELTESLMLDEVEDSIAKMQTLRGWGIQFSLDDFGTGYSSLGYLKRLPLSQLKIDQSFVRDVLLDANDAAIVRTVIALGQSLGLEVVAEGVETRGQLDFLVAHGCRRFQGYLFGRPAEAQMLLAHAGLVVPAG</sequence>
<dbReference type="InterPro" id="IPR013656">
    <property type="entry name" value="PAS_4"/>
</dbReference>
<gene>
    <name evidence="5" type="ORF">CRM82_02795</name>
</gene>
<dbReference type="PANTHER" id="PTHR44757:SF2">
    <property type="entry name" value="BIOFILM ARCHITECTURE MAINTENANCE PROTEIN MBAA"/>
    <property type="match status" value="1"/>
</dbReference>
<evidence type="ECO:0000259" key="2">
    <source>
        <dbReference type="PROSITE" id="PS50113"/>
    </source>
</evidence>
<dbReference type="InterPro" id="IPR000160">
    <property type="entry name" value="GGDEF_dom"/>
</dbReference>
<dbReference type="SUPFAM" id="SSF55785">
    <property type="entry name" value="PYP-like sensor domain (PAS domain)"/>
    <property type="match status" value="2"/>
</dbReference>
<dbReference type="SUPFAM" id="SSF52172">
    <property type="entry name" value="CheY-like"/>
    <property type="match status" value="1"/>
</dbReference>
<evidence type="ECO:0000259" key="4">
    <source>
        <dbReference type="PROSITE" id="PS50887"/>
    </source>
</evidence>
<dbReference type="CDD" id="cd01949">
    <property type="entry name" value="GGDEF"/>
    <property type="match status" value="1"/>
</dbReference>
<dbReference type="PROSITE" id="PS50887">
    <property type="entry name" value="GGDEF"/>
    <property type="match status" value="1"/>
</dbReference>
<evidence type="ECO:0000259" key="3">
    <source>
        <dbReference type="PROSITE" id="PS50883"/>
    </source>
</evidence>
<dbReference type="InterPro" id="IPR000700">
    <property type="entry name" value="PAS-assoc_C"/>
</dbReference>